<evidence type="ECO:0000313" key="2">
    <source>
        <dbReference type="Proteomes" id="UP001500795"/>
    </source>
</evidence>
<sequence>MQGKQDRHQLVVFYDGSCEGCVKDRKNYERWAGEDGKDIYWYDITGKEDVLLSMGISPEKALRELHVQDVQGNIFSELDAYILLMKRVPRLKPLAMLIGLPVIRPCLSWLYRSWVGKRLKRTGRIP</sequence>
<evidence type="ECO:0000313" key="1">
    <source>
        <dbReference type="EMBL" id="GAA3538590.1"/>
    </source>
</evidence>
<gene>
    <name evidence="1" type="ORF">GCM10022394_17800</name>
</gene>
<dbReference type="InterPro" id="IPR007263">
    <property type="entry name" value="DCC1-like"/>
</dbReference>
<reference evidence="2" key="1">
    <citation type="journal article" date="2019" name="Int. J. Syst. Evol. Microbiol.">
        <title>The Global Catalogue of Microorganisms (GCM) 10K type strain sequencing project: providing services to taxonomists for standard genome sequencing and annotation.</title>
        <authorList>
            <consortium name="The Broad Institute Genomics Platform"/>
            <consortium name="The Broad Institute Genome Sequencing Center for Infectious Disease"/>
            <person name="Wu L."/>
            <person name="Ma J."/>
        </authorList>
    </citation>
    <scope>NUCLEOTIDE SEQUENCE [LARGE SCALE GENOMIC DNA]</scope>
    <source>
        <strain evidence="2">JCM 17110</strain>
    </source>
</reference>
<dbReference type="EMBL" id="BAABCX010000002">
    <property type="protein sequence ID" value="GAA3538590.1"/>
    <property type="molecule type" value="Genomic_DNA"/>
</dbReference>
<protein>
    <recommendedName>
        <fullName evidence="3">DUF393 domain-containing protein</fullName>
    </recommendedName>
</protein>
<dbReference type="RefSeq" id="WP_344957060.1">
    <property type="nucleotide sequence ID" value="NZ_BAABCX010000002.1"/>
</dbReference>
<proteinExistence type="predicted"/>
<dbReference type="Pfam" id="PF04134">
    <property type="entry name" value="DCC1-like"/>
    <property type="match status" value="1"/>
</dbReference>
<keyword evidence="2" id="KW-1185">Reference proteome</keyword>
<comment type="caution">
    <text evidence="1">The sequence shown here is derived from an EMBL/GenBank/DDBJ whole genome shotgun (WGS) entry which is preliminary data.</text>
</comment>
<organism evidence="1 2">
    <name type="scientific">Zobellella aerophila</name>
    <dbReference type="NCBI Taxonomy" id="870480"/>
    <lineage>
        <taxon>Bacteria</taxon>
        <taxon>Pseudomonadati</taxon>
        <taxon>Pseudomonadota</taxon>
        <taxon>Gammaproteobacteria</taxon>
        <taxon>Aeromonadales</taxon>
        <taxon>Aeromonadaceae</taxon>
        <taxon>Zobellella</taxon>
    </lineage>
</organism>
<dbReference type="Proteomes" id="UP001500795">
    <property type="component" value="Unassembled WGS sequence"/>
</dbReference>
<name>A0ABP6VRE8_9GAMM</name>
<accession>A0ABP6VRE8</accession>
<evidence type="ECO:0008006" key="3">
    <source>
        <dbReference type="Google" id="ProtNLM"/>
    </source>
</evidence>